<comment type="caution">
    <text evidence="2">The sequence shown here is derived from an EMBL/GenBank/DDBJ whole genome shotgun (WGS) entry which is preliminary data.</text>
</comment>
<dbReference type="Pfam" id="PF26616">
    <property type="entry name" value="CorA-like"/>
    <property type="match status" value="1"/>
</dbReference>
<feature type="domain" description="CorA-like transporter" evidence="1">
    <location>
        <begin position="37"/>
        <end position="271"/>
    </location>
</feature>
<reference evidence="2 3" key="1">
    <citation type="submission" date="2023-01" db="EMBL/GenBank/DDBJ databases">
        <title>Analysis of 21 Apiospora genomes using comparative genomics revels a genus with tremendous synthesis potential of carbohydrate active enzymes and secondary metabolites.</title>
        <authorList>
            <person name="Sorensen T."/>
        </authorList>
    </citation>
    <scope>NUCLEOTIDE SEQUENCE [LARGE SCALE GENOMIC DNA]</scope>
    <source>
        <strain evidence="2 3">CBS 20057</strain>
    </source>
</reference>
<evidence type="ECO:0000259" key="1">
    <source>
        <dbReference type="Pfam" id="PF26616"/>
    </source>
</evidence>
<organism evidence="2 3">
    <name type="scientific">Apiospora marii</name>
    <dbReference type="NCBI Taxonomy" id="335849"/>
    <lineage>
        <taxon>Eukaryota</taxon>
        <taxon>Fungi</taxon>
        <taxon>Dikarya</taxon>
        <taxon>Ascomycota</taxon>
        <taxon>Pezizomycotina</taxon>
        <taxon>Sordariomycetes</taxon>
        <taxon>Xylariomycetidae</taxon>
        <taxon>Amphisphaeriales</taxon>
        <taxon>Apiosporaceae</taxon>
        <taxon>Apiospora</taxon>
    </lineage>
</organism>
<keyword evidence="3" id="KW-1185">Reference proteome</keyword>
<evidence type="ECO:0000313" key="3">
    <source>
        <dbReference type="Proteomes" id="UP001396898"/>
    </source>
</evidence>
<sequence>MARIPPAFASSYLDYQNYPESHTSNSILRRTFRGYLYKENIFDVAGLKRWLGDTQRNDLAGPTKPAGAVATKPDPVSRFIFLISNGSLFPLLLSRDMLLRILAYHQAFPFYLDFLLAYGIQEEDRKLRFNGFRSQVTLVNPQPSQVIPDLNRSGRRFDLCYNLKAVAPLPKAGIGRELKWKIRQSAIYHRFDLGSGTALWMVADPLSAVKDELAEVLAADEPLLSDLRFGTLPEAFDSSLKTHLIVCQWASREWRWHLQSLEERIDRMTQALLLYDDEIPYRENITPRAVTWIQEQEDKVNEAVMAMRSNVKIMRSLQTFYQALVQEIDFPASEQKECARAVARFRASLAEIVDSLDSQLDRAQVLAKIAADRKSIVLQQLQIQNALKQESVAASMWEFSERGQKEAIAMRIITVITLLYLPPTFVSTFFSTDVVKYQDGGEGKVYFSQDALNSFLYVTIPLWVPHAGHCGAVLSVGGKAQVEKTTRAGF</sequence>
<dbReference type="InterPro" id="IPR058257">
    <property type="entry name" value="CorA-like_dom"/>
</dbReference>
<dbReference type="Proteomes" id="UP001396898">
    <property type="component" value="Unassembled WGS sequence"/>
</dbReference>
<gene>
    <name evidence="2" type="ORF">PG991_011548</name>
</gene>
<accession>A0ABR1REF6</accession>
<dbReference type="Gene3D" id="1.20.58.340">
    <property type="entry name" value="Magnesium transport protein CorA, transmembrane region"/>
    <property type="match status" value="1"/>
</dbReference>
<name>A0ABR1REF6_9PEZI</name>
<protein>
    <recommendedName>
        <fullName evidence="1">CorA-like transporter domain-containing protein</fullName>
    </recommendedName>
</protein>
<proteinExistence type="predicted"/>
<evidence type="ECO:0000313" key="2">
    <source>
        <dbReference type="EMBL" id="KAK8008997.1"/>
    </source>
</evidence>
<dbReference type="EMBL" id="JAQQWI010000016">
    <property type="protein sequence ID" value="KAK8008997.1"/>
    <property type="molecule type" value="Genomic_DNA"/>
</dbReference>